<dbReference type="GO" id="GO:0016020">
    <property type="term" value="C:membrane"/>
    <property type="evidence" value="ECO:0007669"/>
    <property type="project" value="InterPro"/>
</dbReference>
<dbReference type="AlphaFoldDB" id="A0A923SED3"/>
<dbReference type="EMBL" id="JACRUL010000004">
    <property type="protein sequence ID" value="MBC5843432.1"/>
    <property type="molecule type" value="Genomic_DNA"/>
</dbReference>
<evidence type="ECO:0000313" key="3">
    <source>
        <dbReference type="EMBL" id="MBC5843432.1"/>
    </source>
</evidence>
<dbReference type="GO" id="GO:0008381">
    <property type="term" value="F:mechanosensitive monoatomic ion channel activity"/>
    <property type="evidence" value="ECO:0007669"/>
    <property type="project" value="InterPro"/>
</dbReference>
<dbReference type="InterPro" id="IPR008910">
    <property type="entry name" value="MSC_TM_helix"/>
</dbReference>
<gene>
    <name evidence="3" type="ORF">H8R25_03140</name>
</gene>
<protein>
    <submittedName>
        <fullName evidence="3">Mechanosensitive ion channel</fullName>
    </submittedName>
</protein>
<dbReference type="Pfam" id="PF05552">
    <property type="entry name" value="MS_channel_1st_1"/>
    <property type="match status" value="1"/>
</dbReference>
<dbReference type="InterPro" id="IPR006685">
    <property type="entry name" value="MscS_channel_2nd"/>
</dbReference>
<reference evidence="3 4" key="1">
    <citation type="submission" date="2020-08" db="EMBL/GenBank/DDBJ databases">
        <title>Description of novel Flavobacterium F-392 isolate.</title>
        <authorList>
            <person name="Saticioglu I.B."/>
            <person name="Duman M."/>
            <person name="Altun S."/>
        </authorList>
    </citation>
    <scope>NUCLEOTIDE SEQUENCE [LARGE SCALE GENOMIC DNA]</scope>
    <source>
        <strain evidence="3 4">F-392</strain>
    </source>
</reference>
<organism evidence="3 4">
    <name type="scientific">Flavobacterium muglaense</name>
    <dbReference type="NCBI Taxonomy" id="2764716"/>
    <lineage>
        <taxon>Bacteria</taxon>
        <taxon>Pseudomonadati</taxon>
        <taxon>Bacteroidota</taxon>
        <taxon>Flavobacteriia</taxon>
        <taxon>Flavobacteriales</taxon>
        <taxon>Flavobacteriaceae</taxon>
        <taxon>Flavobacterium</taxon>
    </lineage>
</organism>
<evidence type="ECO:0000259" key="2">
    <source>
        <dbReference type="Pfam" id="PF00924"/>
    </source>
</evidence>
<feature type="domain" description="Mechanosensitive ion channel MscS" evidence="2">
    <location>
        <begin position="220"/>
        <end position="271"/>
    </location>
</feature>
<feature type="transmembrane region" description="Helical" evidence="1">
    <location>
        <begin position="120"/>
        <end position="138"/>
    </location>
</feature>
<feature type="transmembrane region" description="Helical" evidence="1">
    <location>
        <begin position="159"/>
        <end position="180"/>
    </location>
</feature>
<keyword evidence="1" id="KW-1133">Transmembrane helix</keyword>
<comment type="caution">
    <text evidence="3">The sequence shown here is derived from an EMBL/GenBank/DDBJ whole genome shotgun (WGS) entry which is preliminary data.</text>
</comment>
<dbReference type="Pfam" id="PF00924">
    <property type="entry name" value="MS_channel_2nd"/>
    <property type="match status" value="1"/>
</dbReference>
<proteinExistence type="predicted"/>
<evidence type="ECO:0000256" key="1">
    <source>
        <dbReference type="SAM" id="Phobius"/>
    </source>
</evidence>
<accession>A0A923SED3</accession>
<feature type="transmembrane region" description="Helical" evidence="1">
    <location>
        <begin position="186"/>
        <end position="208"/>
    </location>
</feature>
<dbReference type="PANTHER" id="PTHR30221">
    <property type="entry name" value="SMALL-CONDUCTANCE MECHANOSENSITIVE CHANNEL"/>
    <property type="match status" value="1"/>
</dbReference>
<dbReference type="Proteomes" id="UP000641454">
    <property type="component" value="Unassembled WGS sequence"/>
</dbReference>
<keyword evidence="4" id="KW-1185">Reference proteome</keyword>
<feature type="transmembrane region" description="Helical" evidence="1">
    <location>
        <begin position="29"/>
        <end position="50"/>
    </location>
</feature>
<sequence length="275" mass="30864">MDLLNQLKADTFDTLNALFFKIGEGIMSFLYAVIILFFGWMITKLILFVLAKTLQVSKIDALADKVNESDLFGKSDFKINISAIILGFVKWILALVFLIIAADIMQWKIISVEISNLLRYLPRLFSAIVLFMIGLYIANFLRKTIYGLFTTLEMSGAKVISSIVFYGLMIMITITSLNQANIDTSIITNNITILFGALLFTFTLAFGLGSKSIIQNLLFTFYSRKNYTIGDTIKYKNTEGAVIAIDNISLTIKTPNGKLIIPIKDIIETEIEILE</sequence>
<dbReference type="Gene3D" id="1.10.287.1260">
    <property type="match status" value="1"/>
</dbReference>
<evidence type="ECO:0000313" key="4">
    <source>
        <dbReference type="Proteomes" id="UP000641454"/>
    </source>
</evidence>
<dbReference type="InterPro" id="IPR045275">
    <property type="entry name" value="MscS_archaea/bacteria_type"/>
</dbReference>
<feature type="transmembrane region" description="Helical" evidence="1">
    <location>
        <begin position="79"/>
        <end position="100"/>
    </location>
</feature>
<dbReference type="PANTHER" id="PTHR30221:SF1">
    <property type="entry name" value="SMALL-CONDUCTANCE MECHANOSENSITIVE CHANNEL"/>
    <property type="match status" value="1"/>
</dbReference>
<dbReference type="RefSeq" id="WP_187017124.1">
    <property type="nucleotide sequence ID" value="NZ_JACRUK010000004.1"/>
</dbReference>
<keyword evidence="1" id="KW-0472">Membrane</keyword>
<name>A0A923SED3_9FLAO</name>
<keyword evidence="1" id="KW-0812">Transmembrane</keyword>